<feature type="modified residue" description="N6-(pyridoxal phosphate)lysine" evidence="7 8">
    <location>
        <position position="41"/>
    </location>
</feature>
<dbReference type="SMART" id="SM01005">
    <property type="entry name" value="Ala_racemase_C"/>
    <property type="match status" value="1"/>
</dbReference>
<evidence type="ECO:0000256" key="4">
    <source>
        <dbReference type="ARBA" id="ARBA00013089"/>
    </source>
</evidence>
<keyword evidence="5 7" id="KW-0663">Pyridoxal phosphate</keyword>
<dbReference type="AlphaFoldDB" id="A0A418NWA0"/>
<dbReference type="SUPFAM" id="SSF50621">
    <property type="entry name" value="Alanine racemase C-terminal domain-like"/>
    <property type="match status" value="1"/>
</dbReference>
<dbReference type="CDD" id="cd00430">
    <property type="entry name" value="PLPDE_III_AR"/>
    <property type="match status" value="1"/>
</dbReference>
<dbReference type="Pfam" id="PF01168">
    <property type="entry name" value="Ala_racemase_N"/>
    <property type="match status" value="1"/>
</dbReference>
<protein>
    <recommendedName>
        <fullName evidence="4 7">Alanine racemase</fullName>
        <ecNumber evidence="4 7">5.1.1.1</ecNumber>
    </recommendedName>
</protein>
<dbReference type="InterPro" id="IPR011079">
    <property type="entry name" value="Ala_racemase_C"/>
</dbReference>
<accession>A0A418NWA0</accession>
<evidence type="ECO:0000256" key="8">
    <source>
        <dbReference type="PIRSR" id="PIRSR600821-50"/>
    </source>
</evidence>
<dbReference type="InterPro" id="IPR029066">
    <property type="entry name" value="PLP-binding_barrel"/>
</dbReference>
<dbReference type="OrthoDB" id="9813814at2"/>
<dbReference type="GO" id="GO:0030170">
    <property type="term" value="F:pyridoxal phosphate binding"/>
    <property type="evidence" value="ECO:0007669"/>
    <property type="project" value="UniProtKB-UniRule"/>
</dbReference>
<comment type="similarity">
    <text evidence="3 7">Belongs to the alanine racemase family.</text>
</comment>
<dbReference type="GO" id="GO:0030632">
    <property type="term" value="P:D-alanine biosynthetic process"/>
    <property type="evidence" value="ECO:0007669"/>
    <property type="project" value="UniProtKB-UniRule"/>
</dbReference>
<dbReference type="UniPathway" id="UPA00042">
    <property type="reaction ID" value="UER00497"/>
</dbReference>
<evidence type="ECO:0000256" key="9">
    <source>
        <dbReference type="PIRSR" id="PIRSR600821-52"/>
    </source>
</evidence>
<dbReference type="PANTHER" id="PTHR30511">
    <property type="entry name" value="ALANINE RACEMASE"/>
    <property type="match status" value="1"/>
</dbReference>
<comment type="pathway">
    <text evidence="7">Amino-acid biosynthesis; D-alanine biosynthesis; D-alanine from L-alanine: step 1/1.</text>
</comment>
<proteinExistence type="inferred from homology"/>
<dbReference type="EC" id="5.1.1.1" evidence="4 7"/>
<feature type="binding site" evidence="7 9">
    <location>
        <position position="135"/>
    </location>
    <ligand>
        <name>substrate</name>
    </ligand>
</feature>
<dbReference type="PANTHER" id="PTHR30511:SF0">
    <property type="entry name" value="ALANINE RACEMASE, CATABOLIC-RELATED"/>
    <property type="match status" value="1"/>
</dbReference>
<dbReference type="RefSeq" id="WP_119584141.1">
    <property type="nucleotide sequence ID" value="NZ_CAWODQ010000001.1"/>
</dbReference>
<evidence type="ECO:0000256" key="7">
    <source>
        <dbReference type="HAMAP-Rule" id="MF_01201"/>
    </source>
</evidence>
<comment type="catalytic activity">
    <reaction evidence="1 7">
        <text>L-alanine = D-alanine</text>
        <dbReference type="Rhea" id="RHEA:20249"/>
        <dbReference type="ChEBI" id="CHEBI:57416"/>
        <dbReference type="ChEBI" id="CHEBI:57972"/>
        <dbReference type="EC" id="5.1.1.1"/>
    </reaction>
</comment>
<evidence type="ECO:0000256" key="3">
    <source>
        <dbReference type="ARBA" id="ARBA00007880"/>
    </source>
</evidence>
<gene>
    <name evidence="11" type="primary">alr</name>
    <name evidence="11" type="ORF">D2V07_00865</name>
</gene>
<dbReference type="InterPro" id="IPR000821">
    <property type="entry name" value="Ala_racemase"/>
</dbReference>
<name>A0A418NWA0_9SPHN</name>
<feature type="domain" description="Alanine racemase C-terminal" evidence="10">
    <location>
        <begin position="230"/>
        <end position="349"/>
    </location>
</feature>
<dbReference type="HAMAP" id="MF_01201">
    <property type="entry name" value="Ala_racemase"/>
    <property type="match status" value="1"/>
</dbReference>
<organism evidence="11 12">
    <name type="scientific">Aurantiacibacter zhengii</name>
    <dbReference type="NCBI Taxonomy" id="2307003"/>
    <lineage>
        <taxon>Bacteria</taxon>
        <taxon>Pseudomonadati</taxon>
        <taxon>Pseudomonadota</taxon>
        <taxon>Alphaproteobacteria</taxon>
        <taxon>Sphingomonadales</taxon>
        <taxon>Erythrobacteraceae</taxon>
        <taxon>Aurantiacibacter</taxon>
    </lineage>
</organism>
<dbReference type="SUPFAM" id="SSF51419">
    <property type="entry name" value="PLP-binding barrel"/>
    <property type="match status" value="1"/>
</dbReference>
<evidence type="ECO:0000256" key="1">
    <source>
        <dbReference type="ARBA" id="ARBA00000316"/>
    </source>
</evidence>
<dbReference type="Gene3D" id="2.40.37.10">
    <property type="entry name" value="Lyase, Ornithine Decarboxylase, Chain A, domain 1"/>
    <property type="match status" value="1"/>
</dbReference>
<feature type="binding site" evidence="7 9">
    <location>
        <position position="299"/>
    </location>
    <ligand>
        <name>substrate</name>
    </ligand>
</feature>
<keyword evidence="12" id="KW-1185">Reference proteome</keyword>
<dbReference type="NCBIfam" id="TIGR00492">
    <property type="entry name" value="alr"/>
    <property type="match status" value="1"/>
</dbReference>
<comment type="cofactor">
    <cofactor evidence="2 7 8">
        <name>pyridoxal 5'-phosphate</name>
        <dbReference type="ChEBI" id="CHEBI:597326"/>
    </cofactor>
</comment>
<feature type="active site" description="Proton acceptor; specific for D-alanine" evidence="7">
    <location>
        <position position="41"/>
    </location>
</feature>
<evidence type="ECO:0000256" key="5">
    <source>
        <dbReference type="ARBA" id="ARBA00022898"/>
    </source>
</evidence>
<dbReference type="PROSITE" id="PS00395">
    <property type="entry name" value="ALANINE_RACEMASE"/>
    <property type="match status" value="1"/>
</dbReference>
<dbReference type="GO" id="GO:0008784">
    <property type="term" value="F:alanine racemase activity"/>
    <property type="evidence" value="ECO:0007669"/>
    <property type="project" value="UniProtKB-UniRule"/>
</dbReference>
<sequence>MNIPEPPPATLRLRIDADALADNWRTLDRLSGQARAGAAVKADGYGLGIDTVMPTLLGAGARQFFVAHWSEVPGVLEHTSGAKIAVLHGVSSAQDAAFARACGVLPVINSLHQARIWHESGGGPCHLMVDSGMNRLGLEPGKLGDPAIGALQVHTLLSHLASADEDSDQNPAQLAIFRQAVSQVSARELSLANSAGIALGADYHFDLTRPGLALYGGVPREELATSIRQVVSVEAAVLQVRDLQAGDLVGYNAIYRAPRPMRVATISIGYADGILRSWGEGGALQHGESTLPIIGRISMDMIIVDCGQSDVREGDFCLLSYDLPQASQISGLSQYELLTNLGQRFDRSG</sequence>
<dbReference type="PRINTS" id="PR00992">
    <property type="entry name" value="ALARACEMASE"/>
</dbReference>
<evidence type="ECO:0000313" key="12">
    <source>
        <dbReference type="Proteomes" id="UP000286576"/>
    </source>
</evidence>
<evidence type="ECO:0000256" key="2">
    <source>
        <dbReference type="ARBA" id="ARBA00001933"/>
    </source>
</evidence>
<evidence type="ECO:0000313" key="11">
    <source>
        <dbReference type="EMBL" id="RIV88863.1"/>
    </source>
</evidence>
<keyword evidence="6 7" id="KW-0413">Isomerase</keyword>
<dbReference type="InterPro" id="IPR001608">
    <property type="entry name" value="Ala_racemase_N"/>
</dbReference>
<dbReference type="Proteomes" id="UP000286576">
    <property type="component" value="Unassembled WGS sequence"/>
</dbReference>
<dbReference type="InterPro" id="IPR009006">
    <property type="entry name" value="Ala_racemase/Decarboxylase_C"/>
</dbReference>
<comment type="function">
    <text evidence="7">Catalyzes the interconversion of L-alanine and D-alanine. May also act on other amino acids.</text>
</comment>
<reference evidence="11 12" key="1">
    <citation type="submission" date="2018-08" db="EMBL/GenBank/DDBJ databases">
        <title>Erythrobacter zhengii sp.nov., a bacterium isolated from deep-sea sediment.</title>
        <authorList>
            <person name="Fang C."/>
            <person name="Wu Y.-H."/>
            <person name="Sun C."/>
            <person name="Wang H."/>
            <person name="Cheng H."/>
            <person name="Meng F.-X."/>
            <person name="Wang C.-S."/>
            <person name="Xu X.-W."/>
        </authorList>
    </citation>
    <scope>NUCLEOTIDE SEQUENCE [LARGE SCALE GENOMIC DNA]</scope>
    <source>
        <strain evidence="11 12">V18</strain>
    </source>
</reference>
<dbReference type="Pfam" id="PF00842">
    <property type="entry name" value="Ala_racemase_C"/>
    <property type="match status" value="1"/>
</dbReference>
<dbReference type="InterPro" id="IPR020622">
    <property type="entry name" value="Ala_racemase_pyridoxalP-BS"/>
</dbReference>
<dbReference type="Gene3D" id="3.20.20.10">
    <property type="entry name" value="Alanine racemase"/>
    <property type="match status" value="1"/>
</dbReference>
<evidence type="ECO:0000256" key="6">
    <source>
        <dbReference type="ARBA" id="ARBA00023235"/>
    </source>
</evidence>
<feature type="active site" description="Proton acceptor; specific for L-alanine" evidence="7">
    <location>
        <position position="251"/>
    </location>
</feature>
<dbReference type="EMBL" id="QXFL01000001">
    <property type="protein sequence ID" value="RIV88863.1"/>
    <property type="molecule type" value="Genomic_DNA"/>
</dbReference>
<evidence type="ECO:0000259" key="10">
    <source>
        <dbReference type="SMART" id="SM01005"/>
    </source>
</evidence>
<comment type="caution">
    <text evidence="11">The sequence shown here is derived from an EMBL/GenBank/DDBJ whole genome shotgun (WGS) entry which is preliminary data.</text>
</comment>
<dbReference type="GO" id="GO:0005829">
    <property type="term" value="C:cytosol"/>
    <property type="evidence" value="ECO:0007669"/>
    <property type="project" value="TreeGrafter"/>
</dbReference>